<name>A0A8H4QG57_9AGAR</name>
<dbReference type="Proteomes" id="UP000521872">
    <property type="component" value="Unassembled WGS sequence"/>
</dbReference>
<keyword evidence="2" id="KW-1185">Reference proteome</keyword>
<dbReference type="EMBL" id="JAACJL010000059">
    <property type="protein sequence ID" value="KAF4610111.1"/>
    <property type="molecule type" value="Genomic_DNA"/>
</dbReference>
<dbReference type="Gene3D" id="1.25.40.10">
    <property type="entry name" value="Tetratricopeptide repeat domain"/>
    <property type="match status" value="2"/>
</dbReference>
<dbReference type="AlphaFoldDB" id="A0A8H4QG57"/>
<sequence length="958" mass="107874">MLDPLSATLTAISLATALKDLIETSEKLCNVFKKPSHLLEDAQVLAFETLEIVQDLEKFYRLHEDTLNNSADVQGATLCLLRDMKSIYKSCLPIFENAAPSGTKFRKMRSGFELWRNRKVLEKRTGSLRDQAKKCYRQFMMRTQLGMAVAVADLGKRYAHQVSDDKALEFIGSTPTILAKLPPDVVLSEHLVYQLNIRMQVGKVDSILKALSSQSYPIEQPDSFHLRSMTTAIDIQPFTPEVIEYMQSDILVNIIQLRQYLNMHVHAISVQKGARTMNMLNVAVSRLGMHEEAITLGRWAVVLYRTLYQSNGDVYASRLALQLHNLSVHLMDTNDPVQANTTMEECLAIFKACAPTSDTQLSLANAVSYAAYVRARLNGDSEETLKDMQESVTVFERLLGDPRRQLTITTSYRSQQPFTIHMESDDSNIYTYAQALKRLYSGLCALGRHEEALQPGQKALELCMLLARRYNSLELYSSIAFLGSSLCHDRYRPQLSATQALLYIQESGQKLELISIHRGSAVSMDYIISLRKQAEILTELGRSEDAYAVFQKIGRVGPSMADSNQSIYLSSLQSLTLRFSAAGYYQQAVVSSKTVIELCRPANKSYQSLFINAIVDHINICYNLNRLAEAIACVHELLDTLDLLSIKQNSKIPHLYLRCLWWGAILHTEHGPPEWTISQCDAAIGIFSPPIGDDVALWLGNLIILKVILLIRLDHISSACEAIKQGQDLLSKYNLQAKGFRYSTLLGFWSSIHRIRGETDDALKTQKTAISLETANDHHHHTPNWQALSKLELDAGNVVEALQAAEKAVETTKPFSTKAVFLEHSYRQAQRSLFLCLLVAGDLPQAKQLITEIRGFYEWHAHSHYAWFIDLALALLSEIVLARASDQRIEESIASSKLSDLQHRLRTTLPSVGKQVDIALAREQGYPAWKRLLAKYPMIQSLETDVERTRESYPLIQG</sequence>
<reference evidence="1 2" key="1">
    <citation type="submission" date="2019-12" db="EMBL/GenBank/DDBJ databases">
        <authorList>
            <person name="Floudas D."/>
            <person name="Bentzer J."/>
            <person name="Ahren D."/>
            <person name="Johansson T."/>
            <person name="Persson P."/>
            <person name="Tunlid A."/>
        </authorList>
    </citation>
    <scope>NUCLEOTIDE SEQUENCE [LARGE SCALE GENOMIC DNA]</scope>
    <source>
        <strain evidence="1 2">CBS 102.39</strain>
    </source>
</reference>
<comment type="caution">
    <text evidence="1">The sequence shown here is derived from an EMBL/GenBank/DDBJ whole genome shotgun (WGS) entry which is preliminary data.</text>
</comment>
<evidence type="ECO:0000313" key="2">
    <source>
        <dbReference type="Proteomes" id="UP000521872"/>
    </source>
</evidence>
<gene>
    <name evidence="1" type="ORF">D9613_010426</name>
</gene>
<organism evidence="1 2">
    <name type="scientific">Agrocybe pediades</name>
    <dbReference type="NCBI Taxonomy" id="84607"/>
    <lineage>
        <taxon>Eukaryota</taxon>
        <taxon>Fungi</taxon>
        <taxon>Dikarya</taxon>
        <taxon>Basidiomycota</taxon>
        <taxon>Agaricomycotina</taxon>
        <taxon>Agaricomycetes</taxon>
        <taxon>Agaricomycetidae</taxon>
        <taxon>Agaricales</taxon>
        <taxon>Agaricineae</taxon>
        <taxon>Strophariaceae</taxon>
        <taxon>Agrocybe</taxon>
    </lineage>
</organism>
<dbReference type="InterPro" id="IPR011990">
    <property type="entry name" value="TPR-like_helical_dom_sf"/>
</dbReference>
<evidence type="ECO:0000313" key="1">
    <source>
        <dbReference type="EMBL" id="KAF4610111.1"/>
    </source>
</evidence>
<protein>
    <submittedName>
        <fullName evidence="1">Uncharacterized protein</fullName>
    </submittedName>
</protein>
<dbReference type="SUPFAM" id="SSF48452">
    <property type="entry name" value="TPR-like"/>
    <property type="match status" value="2"/>
</dbReference>
<accession>A0A8H4QG57</accession>
<proteinExistence type="predicted"/>